<feature type="signal peptide" evidence="1">
    <location>
        <begin position="1"/>
        <end position="19"/>
    </location>
</feature>
<evidence type="ECO:0000313" key="3">
    <source>
        <dbReference type="Proteomes" id="UP000006048"/>
    </source>
</evidence>
<evidence type="ECO:0000256" key="1">
    <source>
        <dbReference type="SAM" id="SignalP"/>
    </source>
</evidence>
<dbReference type="SUPFAM" id="SSF48452">
    <property type="entry name" value="TPR-like"/>
    <property type="match status" value="1"/>
</dbReference>
<dbReference type="InterPro" id="IPR011990">
    <property type="entry name" value="TPR-like_helical_dom_sf"/>
</dbReference>
<evidence type="ECO:0008006" key="4">
    <source>
        <dbReference type="Google" id="ProtNLM"/>
    </source>
</evidence>
<dbReference type="Gene3D" id="1.25.40.10">
    <property type="entry name" value="Tetratricopeptide repeat domain"/>
    <property type="match status" value="1"/>
</dbReference>
<protein>
    <recommendedName>
        <fullName evidence="4">Tetratricopeptide TPR_1 repeat-containing protein</fullName>
    </recommendedName>
</protein>
<proteinExistence type="predicted"/>
<sequence length="425" mass="48245">MRAFLFTTFLCTLSSSLFAEVYPLMLFRQYEDHEPKPGLMIGRINTKGTDNSVAPRQVLGYDARMSVVSASIDNAAKVYPGMKVYLVKRERDHQKNRAALIVAEGEIASLTDTVFSGRVAQIRGQFSMVSRQHFVAVMQPSAGREQRDAQSYLLEADRHRHEQDFARSAQKLQHARELEPNNPLVNLRYAQLALQNGAEEKAAAALAKAFNERRSLEDVNDYLTLGSLYLAAKVRSLPSQPKELLKAGTAILTSMRQFEKDLGQFGKDLTPPKSASFRQKQSRFSAAYHLQYGVLLRRIADSLREYSPEAISNILSYAERDALYAPIETRVARERVLALPRKKWDRAYVDAAITHFEIALKKDRHSEAGFEIIDLCEQLWVSADNNRRVYLKELVEKYSGQYLEAAHDDQRMGRVRRAVSKVNQA</sequence>
<dbReference type="KEGG" id="tpx:Turpa_1413"/>
<dbReference type="EMBL" id="CP002959">
    <property type="protein sequence ID" value="AFM12061.1"/>
    <property type="molecule type" value="Genomic_DNA"/>
</dbReference>
<evidence type="ECO:0000313" key="2">
    <source>
        <dbReference type="EMBL" id="AFM12061.1"/>
    </source>
</evidence>
<dbReference type="HOGENOM" id="CLU_645487_0_0_12"/>
<name>I4B454_TURPD</name>
<keyword evidence="3" id="KW-1185">Reference proteome</keyword>
<keyword evidence="1" id="KW-0732">Signal</keyword>
<dbReference type="Proteomes" id="UP000006048">
    <property type="component" value="Chromosome"/>
</dbReference>
<gene>
    <name evidence="2" type="ordered locus">Turpa_1413</name>
</gene>
<feature type="chain" id="PRO_5003686282" description="Tetratricopeptide TPR_1 repeat-containing protein" evidence="1">
    <location>
        <begin position="20"/>
        <end position="425"/>
    </location>
</feature>
<dbReference type="RefSeq" id="WP_014802575.1">
    <property type="nucleotide sequence ID" value="NC_018020.1"/>
</dbReference>
<organism evidence="2 3">
    <name type="scientific">Turneriella parva (strain ATCC BAA-1111 / DSM 21527 / NCTC 11395 / H)</name>
    <name type="common">Leptospira parva</name>
    <dbReference type="NCBI Taxonomy" id="869212"/>
    <lineage>
        <taxon>Bacteria</taxon>
        <taxon>Pseudomonadati</taxon>
        <taxon>Spirochaetota</taxon>
        <taxon>Spirochaetia</taxon>
        <taxon>Leptospirales</taxon>
        <taxon>Leptospiraceae</taxon>
        <taxon>Turneriella</taxon>
    </lineage>
</organism>
<dbReference type="AlphaFoldDB" id="I4B454"/>
<accession>I4B454</accession>
<reference evidence="2 3" key="1">
    <citation type="submission" date="2012-06" db="EMBL/GenBank/DDBJ databases">
        <title>The complete chromosome of genome of Turneriella parva DSM 21527.</title>
        <authorList>
            <consortium name="US DOE Joint Genome Institute (JGI-PGF)"/>
            <person name="Lucas S."/>
            <person name="Han J."/>
            <person name="Lapidus A."/>
            <person name="Bruce D."/>
            <person name="Goodwin L."/>
            <person name="Pitluck S."/>
            <person name="Peters L."/>
            <person name="Kyrpides N."/>
            <person name="Mavromatis K."/>
            <person name="Ivanova N."/>
            <person name="Mikhailova N."/>
            <person name="Chertkov O."/>
            <person name="Detter J.C."/>
            <person name="Tapia R."/>
            <person name="Han C."/>
            <person name="Land M."/>
            <person name="Hauser L."/>
            <person name="Markowitz V."/>
            <person name="Cheng J.-F."/>
            <person name="Hugenholtz P."/>
            <person name="Woyke T."/>
            <person name="Wu D."/>
            <person name="Gronow S."/>
            <person name="Wellnitz S."/>
            <person name="Brambilla E."/>
            <person name="Klenk H.-P."/>
            <person name="Eisen J.A."/>
        </authorList>
    </citation>
    <scope>NUCLEOTIDE SEQUENCE [LARGE SCALE GENOMIC DNA]</scope>
    <source>
        <strain evidence="3">ATCC BAA-1111 / DSM 21527 / NCTC 11395 / H</strain>
    </source>
</reference>